<proteinExistence type="predicted"/>
<evidence type="ECO:0000313" key="2">
    <source>
        <dbReference type="EMBL" id="CDX41418.1"/>
    </source>
</evidence>
<sequence length="606" mass="68710">MVSFFLAVWTSFWQLPAVDKMTTVLALGGPFPLIYAWLRSVFRKRTRFLKDEIEGLQRQVSSLKSQSVILQDDVRRRAEEADHYKRQLPITALTEAAQERKDGNEERAIGVLRDNFETNKGPFAKIAAELAGHHTSLIPDLGAHHLGEAMRLNQIAGALMPDDREVSAFATELLEAEAELAHAAGHYDPLDNKWDDSRFFMYLASTADAEAAFDALVQEGLKKLRKGHYRSAERLLGRAGSLGERILSPLEEDVVFVRLRWFQTLHLMDRPSDHIVEMATSLRDRLGPSSSLGAGAEYYAIESLVSLGRFDEALPRVRRNIEIWTGLVGDDDFETRANRFLCARLLGASGDLIAGIQMLDDVLSRGMLKSTENEIEQSFSGRILRCEFLSRLERPDALSEIDTLISEATEVFEDRHPILLRARVVRLETEFRLDRYDEIRTYVDELVEDLENSVREDASLTIVARMYRAGSLANTQEISSGLEELNELIDESKHRKSMRILLDIKQMHAEVLLNAGKVEALEEYINEIVKEKTEILGETHWKTIDALLLRAETQLRLGRRDEARLALQQIIPEIENLPNLPRSRGKVAADLLDRSRVATSDQECPR</sequence>
<gene>
    <name evidence="2" type="ORF">MPLDJ20_330011</name>
</gene>
<keyword evidence="1" id="KW-0175">Coiled coil</keyword>
<evidence type="ECO:0008006" key="4">
    <source>
        <dbReference type="Google" id="ProtNLM"/>
    </source>
</evidence>
<evidence type="ECO:0000256" key="1">
    <source>
        <dbReference type="SAM" id="Coils"/>
    </source>
</evidence>
<dbReference type="Proteomes" id="UP000046373">
    <property type="component" value="Unassembled WGS sequence"/>
</dbReference>
<accession>A0A090FC41</accession>
<dbReference type="GeneID" id="31892107"/>
<name>A0A090FC41_MESPL</name>
<dbReference type="InterPro" id="IPR011990">
    <property type="entry name" value="TPR-like_helical_dom_sf"/>
</dbReference>
<dbReference type="AlphaFoldDB" id="A0A090FC41"/>
<dbReference type="EMBL" id="CCNB01000027">
    <property type="protein sequence ID" value="CDX41418.1"/>
    <property type="molecule type" value="Genomic_DNA"/>
</dbReference>
<dbReference type="Gene3D" id="1.25.40.10">
    <property type="entry name" value="Tetratricopeptide repeat domain"/>
    <property type="match status" value="1"/>
</dbReference>
<protein>
    <recommendedName>
        <fullName evidence="4">Tetratricopeptide repeat protein</fullName>
    </recommendedName>
</protein>
<dbReference type="SUPFAM" id="SSF48452">
    <property type="entry name" value="TPR-like"/>
    <property type="match status" value="2"/>
</dbReference>
<feature type="coiled-coil region" evidence="1">
    <location>
        <begin position="46"/>
        <end position="73"/>
    </location>
</feature>
<reference evidence="2 3" key="1">
    <citation type="submission" date="2014-08" db="EMBL/GenBank/DDBJ databases">
        <authorList>
            <person name="Moulin Lionel"/>
        </authorList>
    </citation>
    <scope>NUCLEOTIDE SEQUENCE [LARGE SCALE GENOMIC DNA]</scope>
</reference>
<organism evidence="2 3">
    <name type="scientific">Mesorhizobium plurifarium</name>
    <dbReference type="NCBI Taxonomy" id="69974"/>
    <lineage>
        <taxon>Bacteria</taxon>
        <taxon>Pseudomonadati</taxon>
        <taxon>Pseudomonadota</taxon>
        <taxon>Alphaproteobacteria</taxon>
        <taxon>Hyphomicrobiales</taxon>
        <taxon>Phyllobacteriaceae</taxon>
        <taxon>Mesorhizobium</taxon>
    </lineage>
</organism>
<evidence type="ECO:0000313" key="3">
    <source>
        <dbReference type="Proteomes" id="UP000046373"/>
    </source>
</evidence>